<sequence>MEWMFIASAAVMAAVAIMATMLRSGRERTALVLRIENAAELRRSLGMAGMAELMGRIMQLSSQILGSEPGSAPDVRADGAGICAFSCPTSRCPACGAGCCGFRRRCIPASGSAAAVLCPQSRRSSCATPRKAPPSSSSTLSQANSVEAARAGS</sequence>
<name>A0ABT8DAM0_9RHOB</name>
<reference evidence="3" key="1">
    <citation type="journal article" date="2019" name="Int. J. Syst. Evol. Microbiol.">
        <title>The Global Catalogue of Microorganisms (GCM) 10K type strain sequencing project: providing services to taxonomists for standard genome sequencing and annotation.</title>
        <authorList>
            <consortium name="The Broad Institute Genomics Platform"/>
            <consortium name="The Broad Institute Genome Sequencing Center for Infectious Disease"/>
            <person name="Wu L."/>
            <person name="Ma J."/>
        </authorList>
    </citation>
    <scope>NUCLEOTIDE SEQUENCE [LARGE SCALE GENOMIC DNA]</scope>
    <source>
        <strain evidence="3">CECT 8482</strain>
    </source>
</reference>
<organism evidence="2 3">
    <name type="scientific">Paracoccus cavernae</name>
    <dbReference type="NCBI Taxonomy" id="1571207"/>
    <lineage>
        <taxon>Bacteria</taxon>
        <taxon>Pseudomonadati</taxon>
        <taxon>Pseudomonadota</taxon>
        <taxon>Alphaproteobacteria</taxon>
        <taxon>Rhodobacterales</taxon>
        <taxon>Paracoccaceae</taxon>
        <taxon>Paracoccus</taxon>
    </lineage>
</organism>
<evidence type="ECO:0000313" key="3">
    <source>
        <dbReference type="Proteomes" id="UP001243846"/>
    </source>
</evidence>
<proteinExistence type="predicted"/>
<evidence type="ECO:0000313" key="2">
    <source>
        <dbReference type="EMBL" id="MDN3713311.1"/>
    </source>
</evidence>
<feature type="region of interest" description="Disordered" evidence="1">
    <location>
        <begin position="121"/>
        <end position="153"/>
    </location>
</feature>
<dbReference type="Proteomes" id="UP001243846">
    <property type="component" value="Unassembled WGS sequence"/>
</dbReference>
<accession>A0ABT8DAM0</accession>
<evidence type="ECO:0000256" key="1">
    <source>
        <dbReference type="SAM" id="MobiDB-lite"/>
    </source>
</evidence>
<feature type="compositionally biased region" description="Polar residues" evidence="1">
    <location>
        <begin position="134"/>
        <end position="145"/>
    </location>
</feature>
<protein>
    <submittedName>
        <fullName evidence="2">Uncharacterized protein</fullName>
    </submittedName>
</protein>
<gene>
    <name evidence="2" type="ORF">QWZ10_19175</name>
</gene>
<dbReference type="EMBL" id="JAUFRC010000001">
    <property type="protein sequence ID" value="MDN3713311.1"/>
    <property type="molecule type" value="Genomic_DNA"/>
</dbReference>
<comment type="caution">
    <text evidence="2">The sequence shown here is derived from an EMBL/GenBank/DDBJ whole genome shotgun (WGS) entry which is preliminary data.</text>
</comment>
<keyword evidence="3" id="KW-1185">Reference proteome</keyword>